<dbReference type="GO" id="GO:0036159">
    <property type="term" value="P:inner dynein arm assembly"/>
    <property type="evidence" value="ECO:0000318"/>
    <property type="project" value="GO_Central"/>
</dbReference>
<dbReference type="EMBL" id="AMQM01000218">
    <property type="status" value="NOT_ANNOTATED_CDS"/>
    <property type="molecule type" value="Genomic_DNA"/>
</dbReference>
<dbReference type="RefSeq" id="XP_009009420.1">
    <property type="nucleotide sequence ID" value="XM_009011172.1"/>
</dbReference>
<organism evidence="4 5">
    <name type="scientific">Helobdella robusta</name>
    <name type="common">Californian leech</name>
    <dbReference type="NCBI Taxonomy" id="6412"/>
    <lineage>
        <taxon>Eukaryota</taxon>
        <taxon>Metazoa</taxon>
        <taxon>Spiralia</taxon>
        <taxon>Lophotrochozoa</taxon>
        <taxon>Annelida</taxon>
        <taxon>Clitellata</taxon>
        <taxon>Hirudinea</taxon>
        <taxon>Rhynchobdellida</taxon>
        <taxon>Glossiphoniidae</taxon>
        <taxon>Helobdella</taxon>
    </lineage>
</organism>
<feature type="domain" description="TOG" evidence="2">
    <location>
        <begin position="3"/>
        <end position="207"/>
    </location>
</feature>
<dbReference type="InterPro" id="IPR034085">
    <property type="entry name" value="TOG"/>
</dbReference>
<evidence type="ECO:0000313" key="3">
    <source>
        <dbReference type="EMBL" id="ESO12700.1"/>
    </source>
</evidence>
<dbReference type="CTD" id="20198242"/>
<dbReference type="InterPro" id="IPR007249">
    <property type="entry name" value="DOP1_N"/>
</dbReference>
<gene>
    <name evidence="4" type="primary">20198242</name>
    <name evidence="3" type="ORF">HELRODRAFT_159284</name>
</gene>
<feature type="domain" description="TOG" evidence="2">
    <location>
        <begin position="255"/>
        <end position="476"/>
    </location>
</feature>
<accession>T1ENU2</accession>
<dbReference type="eggNOG" id="KOG2933">
    <property type="taxonomic scope" value="Eukaryota"/>
</dbReference>
<evidence type="ECO:0000256" key="1">
    <source>
        <dbReference type="SAM" id="MobiDB-lite"/>
    </source>
</evidence>
<dbReference type="GO" id="GO:0003341">
    <property type="term" value="P:cilium movement"/>
    <property type="evidence" value="ECO:0000318"/>
    <property type="project" value="GO_Central"/>
</dbReference>
<reference evidence="4" key="3">
    <citation type="submission" date="2015-06" db="UniProtKB">
        <authorList>
            <consortium name="EnsemblMetazoa"/>
        </authorList>
    </citation>
    <scope>IDENTIFICATION</scope>
</reference>
<dbReference type="GO" id="GO:0036158">
    <property type="term" value="P:outer dynein arm assembly"/>
    <property type="evidence" value="ECO:0000318"/>
    <property type="project" value="GO_Central"/>
</dbReference>
<evidence type="ECO:0000313" key="4">
    <source>
        <dbReference type="EnsemblMetazoa" id="HelroP159284"/>
    </source>
</evidence>
<dbReference type="AlphaFoldDB" id="T1ENU2"/>
<sequence>MDEYEAIAFLTDVSYESRLESIKTLHNILKINKGKSKFSDLYEIARGLAVVLFDKEIDVRTHGLNFVVDFINGLEENVCNCIHAIVPALLTCLEDNRSGVQLNAVKCLKTCLKKTENFQATIDLIISEGLNSRSKKISKSVISKLHLIVVDFKANRHIAKLIHALYNKLSNKFMQTHGFESLKKLKNVLGDKLFQSYSKDADENCRKIYNYLSGDVRELSFIDSLMKSEELFSSKDIPNYDVDEEDDDKNAKQMNLHSQLVFGFLSINIYDRLLKKDSTHEKVESLEDLKFICKNPQNNDALEKNFPQFLEFLLKLFDVSNMQTNLICLDIIKVLLEQYGLKLKPYTNSFISNIFPFICTDVICLKESVFKLVKIIFETLGIVSSAPPLCSFLKHSRSKLRQETLNFVMYLLLTMNMKVGEIEMFVGPVMEALLDSKKLIRQAAMECSALLGHFLNANKNMKIVSCLHNLEQMPRGSGVTKAVNERFNLNKLPKCNKDGTIKYTAINNNIAPLVLEWVLLAGNCMTRDTQGRSVSTDEFNAAKDHKTPFFEDNNESKSPSPWHGHNKFSKQDVGKSLSRAFVDVATPQAFLLVTHMPFPTIPTFTRFNNFLNGVRALASLMQMFVSKRSKEFAA</sequence>
<dbReference type="PANTHER" id="PTHR16216">
    <property type="entry name" value="DYNEIN ASSEMBLY FACTOR 5, AXONEMAL"/>
    <property type="match status" value="1"/>
</dbReference>
<dbReference type="GO" id="GO:0045505">
    <property type="term" value="F:dynein intermediate chain binding"/>
    <property type="evidence" value="ECO:0000318"/>
    <property type="project" value="GO_Central"/>
</dbReference>
<dbReference type="EMBL" id="KB095811">
    <property type="protein sequence ID" value="ESO12700.1"/>
    <property type="molecule type" value="Genomic_DNA"/>
</dbReference>
<dbReference type="EnsemblMetazoa" id="HelroT159284">
    <property type="protein sequence ID" value="HelroP159284"/>
    <property type="gene ID" value="HelroG159284"/>
</dbReference>
<dbReference type="InParanoid" id="T1ENU2"/>
<dbReference type="GO" id="GO:0005737">
    <property type="term" value="C:cytoplasm"/>
    <property type="evidence" value="ECO:0000318"/>
    <property type="project" value="GO_Central"/>
</dbReference>
<dbReference type="Pfam" id="PF04118">
    <property type="entry name" value="Dopey_N"/>
    <property type="match status" value="1"/>
</dbReference>
<dbReference type="SMART" id="SM01349">
    <property type="entry name" value="TOG"/>
    <property type="match status" value="2"/>
</dbReference>
<evidence type="ECO:0000259" key="2">
    <source>
        <dbReference type="SMART" id="SM01349"/>
    </source>
</evidence>
<dbReference type="KEGG" id="hro:HELRODRAFT_159284"/>
<dbReference type="SUPFAM" id="SSF48371">
    <property type="entry name" value="ARM repeat"/>
    <property type="match status" value="1"/>
</dbReference>
<dbReference type="OMA" id="KIAMCLR"/>
<dbReference type="InterPro" id="IPR011989">
    <property type="entry name" value="ARM-like"/>
</dbReference>
<dbReference type="Proteomes" id="UP000015101">
    <property type="component" value="Unassembled WGS sequence"/>
</dbReference>
<proteinExistence type="predicted"/>
<reference evidence="5" key="1">
    <citation type="submission" date="2012-12" db="EMBL/GenBank/DDBJ databases">
        <authorList>
            <person name="Hellsten U."/>
            <person name="Grimwood J."/>
            <person name="Chapman J.A."/>
            <person name="Shapiro H."/>
            <person name="Aerts A."/>
            <person name="Otillar R.P."/>
            <person name="Terry A.Y."/>
            <person name="Boore J.L."/>
            <person name="Simakov O."/>
            <person name="Marletaz F."/>
            <person name="Cho S.-J."/>
            <person name="Edsinger-Gonzales E."/>
            <person name="Havlak P."/>
            <person name="Kuo D.-H."/>
            <person name="Larsson T."/>
            <person name="Lv J."/>
            <person name="Arendt D."/>
            <person name="Savage R."/>
            <person name="Osoegawa K."/>
            <person name="de Jong P."/>
            <person name="Lindberg D.R."/>
            <person name="Seaver E.C."/>
            <person name="Weisblat D.A."/>
            <person name="Putnam N.H."/>
            <person name="Grigoriev I.V."/>
            <person name="Rokhsar D.S."/>
        </authorList>
    </citation>
    <scope>NUCLEOTIDE SEQUENCE</scope>
</reference>
<dbReference type="PANTHER" id="PTHR16216:SF2">
    <property type="entry name" value="DYNEIN AXONEMAL ASSEMBLY FACTOR 5"/>
    <property type="match status" value="1"/>
</dbReference>
<dbReference type="GeneID" id="20198242"/>
<dbReference type="Gene3D" id="1.25.10.10">
    <property type="entry name" value="Leucine-rich Repeat Variant"/>
    <property type="match status" value="2"/>
</dbReference>
<feature type="region of interest" description="Disordered" evidence="1">
    <location>
        <begin position="547"/>
        <end position="570"/>
    </location>
</feature>
<keyword evidence="5" id="KW-1185">Reference proteome</keyword>
<protein>
    <recommendedName>
        <fullName evidence="2">TOG domain-containing protein</fullName>
    </recommendedName>
</protein>
<reference evidence="3 5" key="2">
    <citation type="journal article" date="2013" name="Nature">
        <title>Insights into bilaterian evolution from three spiralian genomes.</title>
        <authorList>
            <person name="Simakov O."/>
            <person name="Marletaz F."/>
            <person name="Cho S.J."/>
            <person name="Edsinger-Gonzales E."/>
            <person name="Havlak P."/>
            <person name="Hellsten U."/>
            <person name="Kuo D.H."/>
            <person name="Larsson T."/>
            <person name="Lv J."/>
            <person name="Arendt D."/>
            <person name="Savage R."/>
            <person name="Osoegawa K."/>
            <person name="de Jong P."/>
            <person name="Grimwood J."/>
            <person name="Chapman J.A."/>
            <person name="Shapiro H."/>
            <person name="Aerts A."/>
            <person name="Otillar R.P."/>
            <person name="Terry A.Y."/>
            <person name="Boore J.L."/>
            <person name="Grigoriev I.V."/>
            <person name="Lindberg D.R."/>
            <person name="Seaver E.C."/>
            <person name="Weisblat D.A."/>
            <person name="Putnam N.H."/>
            <person name="Rokhsar D.S."/>
        </authorList>
    </citation>
    <scope>NUCLEOTIDE SEQUENCE</scope>
</reference>
<dbReference type="HOGENOM" id="CLU_021460_0_0_1"/>
<dbReference type="InterPro" id="IPR016024">
    <property type="entry name" value="ARM-type_fold"/>
</dbReference>
<evidence type="ECO:0000313" key="5">
    <source>
        <dbReference type="Proteomes" id="UP000015101"/>
    </source>
</evidence>
<name>T1ENU2_HELRO</name>
<dbReference type="OrthoDB" id="63891at2759"/>
<dbReference type="InterPro" id="IPR052623">
    <property type="entry name" value="DAAF5"/>
</dbReference>